<evidence type="ECO:0000313" key="5">
    <source>
        <dbReference type="Proteomes" id="UP000078272"/>
    </source>
</evidence>
<dbReference type="Proteomes" id="UP000078272">
    <property type="component" value="Unassembled WGS sequence"/>
</dbReference>
<comment type="caution">
    <text evidence="4">The sequence shown here is derived from an EMBL/GenBank/DDBJ whole genome shotgun (WGS) entry which is preliminary data.</text>
</comment>
<dbReference type="InterPro" id="IPR003812">
    <property type="entry name" value="Fido"/>
</dbReference>
<dbReference type="GO" id="GO:0005524">
    <property type="term" value="F:ATP binding"/>
    <property type="evidence" value="ECO:0007669"/>
    <property type="project" value="UniProtKB-KW"/>
</dbReference>
<dbReference type="RefSeq" id="WP_058633932.1">
    <property type="nucleotide sequence ID" value="NZ_LDPZ01000007.1"/>
</dbReference>
<proteinExistence type="predicted"/>
<dbReference type="InterPro" id="IPR040198">
    <property type="entry name" value="Fido_containing"/>
</dbReference>
<dbReference type="EMBL" id="LDPZ01000007">
    <property type="protein sequence ID" value="KTQ97555.1"/>
    <property type="molecule type" value="Genomic_DNA"/>
</dbReference>
<dbReference type="PATRIC" id="fig|401562.3.peg.4703"/>
<feature type="active site" evidence="1">
    <location>
        <position position="134"/>
    </location>
</feature>
<keyword evidence="2" id="KW-0067">ATP-binding</keyword>
<evidence type="ECO:0000313" key="4">
    <source>
        <dbReference type="EMBL" id="KTQ97555.1"/>
    </source>
</evidence>
<organism evidence="4 5">
    <name type="scientific">Aureimonas ureilytica</name>
    <dbReference type="NCBI Taxonomy" id="401562"/>
    <lineage>
        <taxon>Bacteria</taxon>
        <taxon>Pseudomonadati</taxon>
        <taxon>Pseudomonadota</taxon>
        <taxon>Alphaproteobacteria</taxon>
        <taxon>Hyphomicrobiales</taxon>
        <taxon>Aurantimonadaceae</taxon>
        <taxon>Aureimonas</taxon>
    </lineage>
</organism>
<keyword evidence="2" id="KW-0547">Nucleotide-binding</keyword>
<protein>
    <submittedName>
        <fullName evidence="4">Cell filamentation protein Fic</fullName>
    </submittedName>
</protein>
<dbReference type="Gene3D" id="1.10.3290.10">
    <property type="entry name" value="Fido-like domain"/>
    <property type="match status" value="1"/>
</dbReference>
<feature type="binding site" evidence="2">
    <location>
        <begin position="138"/>
        <end position="145"/>
    </location>
    <ligand>
        <name>ATP</name>
        <dbReference type="ChEBI" id="CHEBI:30616"/>
    </ligand>
</feature>
<evidence type="ECO:0000256" key="1">
    <source>
        <dbReference type="PIRSR" id="PIRSR640198-1"/>
    </source>
</evidence>
<accession>A0A175RDT4</accession>
<dbReference type="InterPro" id="IPR036597">
    <property type="entry name" value="Fido-like_dom_sf"/>
</dbReference>
<dbReference type="OrthoDB" id="9813719at2"/>
<dbReference type="PROSITE" id="PS51459">
    <property type="entry name" value="FIDO"/>
    <property type="match status" value="1"/>
</dbReference>
<dbReference type="SUPFAM" id="SSF140931">
    <property type="entry name" value="Fic-like"/>
    <property type="match status" value="1"/>
</dbReference>
<name>A0A175RDT4_9HYPH</name>
<dbReference type="Pfam" id="PF02661">
    <property type="entry name" value="Fic"/>
    <property type="match status" value="1"/>
</dbReference>
<evidence type="ECO:0000259" key="3">
    <source>
        <dbReference type="PROSITE" id="PS51459"/>
    </source>
</evidence>
<feature type="domain" description="Fido" evidence="3">
    <location>
        <begin position="55"/>
        <end position="205"/>
    </location>
</feature>
<dbReference type="PANTHER" id="PTHR13504">
    <property type="entry name" value="FIDO DOMAIN-CONTAINING PROTEIN DDB_G0283145"/>
    <property type="match status" value="1"/>
</dbReference>
<evidence type="ECO:0000256" key="2">
    <source>
        <dbReference type="PIRSR" id="PIRSR640198-2"/>
    </source>
</evidence>
<gene>
    <name evidence="4" type="ORF">NS226_04205</name>
</gene>
<reference evidence="4 5" key="1">
    <citation type="journal article" date="2016" name="Front. Microbiol.">
        <title>Genomic Resource of Rice Seed Associated Bacteria.</title>
        <authorList>
            <person name="Midha S."/>
            <person name="Bansal K."/>
            <person name="Sharma S."/>
            <person name="Kumar N."/>
            <person name="Patil P.P."/>
            <person name="Chaudhry V."/>
            <person name="Patil P.B."/>
        </authorList>
    </citation>
    <scope>NUCLEOTIDE SEQUENCE [LARGE SCALE GENOMIC DNA]</scope>
    <source>
        <strain evidence="4 5">NS226</strain>
    </source>
</reference>
<sequence length="222" mass="24924">MTDERRPERHSHALEPELIKDSTARAEAEARNGLRQYDFAVQTILQALERGAFKLRISLILSLQREALQGISAYAGNFRPGDVEIKNSKHEPVGAHLVPELVEDMCDYVNGRWDEDRIALHLAAYVMWRLNWIHPFADGNGRTSRILAFTVLCNRIGFVLPGVPTFPDLIVDRRSEYEDALDAADAAWKETGAVDVSMMESFLESLVAKQLGDVFEMAGGRV</sequence>
<dbReference type="PANTHER" id="PTHR13504:SF38">
    <property type="entry name" value="FIDO DOMAIN-CONTAINING PROTEIN"/>
    <property type="match status" value="1"/>
</dbReference>
<dbReference type="AlphaFoldDB" id="A0A175RDT4"/>